<accession>A0A8H9H4I4</accession>
<evidence type="ECO:0000313" key="3">
    <source>
        <dbReference type="Proteomes" id="UP000653480"/>
    </source>
</evidence>
<gene>
    <name evidence="2" type="ORF">GCM10011574_41480</name>
</gene>
<dbReference type="Proteomes" id="UP000653480">
    <property type="component" value="Unassembled WGS sequence"/>
</dbReference>
<name>A0A8H9H4I4_9ACTN</name>
<reference evidence="2" key="1">
    <citation type="journal article" date="2014" name="Int. J. Syst. Evol. Microbiol.">
        <title>Complete genome sequence of Corynebacterium casei LMG S-19264T (=DSM 44701T), isolated from a smear-ripened cheese.</title>
        <authorList>
            <consortium name="US DOE Joint Genome Institute (JGI-PGF)"/>
            <person name="Walter F."/>
            <person name="Albersmeier A."/>
            <person name="Kalinowski J."/>
            <person name="Ruckert C."/>
        </authorList>
    </citation>
    <scope>NUCLEOTIDE SEQUENCE</scope>
    <source>
        <strain evidence="2">CGMCC 4.7138</strain>
    </source>
</reference>
<dbReference type="AlphaFoldDB" id="A0A8H9H4I4"/>
<sequence length="84" mass="9223">MSTYVDDMSDTAQLASDAGSRDPAVGLRAVRALRLLVERLEALQVDNARTAGWSWQDIALLLGVSRQAVHKKYAGGRGLLRREK</sequence>
<dbReference type="EMBL" id="BMMN01000007">
    <property type="protein sequence ID" value="GGO17636.1"/>
    <property type="molecule type" value="Genomic_DNA"/>
</dbReference>
<reference evidence="2" key="2">
    <citation type="submission" date="2020-09" db="EMBL/GenBank/DDBJ databases">
        <authorList>
            <person name="Sun Q."/>
            <person name="Zhou Y."/>
        </authorList>
    </citation>
    <scope>NUCLEOTIDE SEQUENCE</scope>
    <source>
        <strain evidence="2">CGMCC 4.7138</strain>
    </source>
</reference>
<feature type="region of interest" description="Disordered" evidence="1">
    <location>
        <begin position="1"/>
        <end position="21"/>
    </location>
</feature>
<evidence type="ECO:0000256" key="1">
    <source>
        <dbReference type="SAM" id="MobiDB-lite"/>
    </source>
</evidence>
<keyword evidence="3" id="KW-1185">Reference proteome</keyword>
<protein>
    <submittedName>
        <fullName evidence="2">HTH domain-containing protein</fullName>
    </submittedName>
</protein>
<proteinExistence type="predicted"/>
<organism evidence="2 3">
    <name type="scientific">Microbispora bryophytorum</name>
    <dbReference type="NCBI Taxonomy" id="1460882"/>
    <lineage>
        <taxon>Bacteria</taxon>
        <taxon>Bacillati</taxon>
        <taxon>Actinomycetota</taxon>
        <taxon>Actinomycetes</taxon>
        <taxon>Streptosporangiales</taxon>
        <taxon>Streptosporangiaceae</taxon>
        <taxon>Microbispora</taxon>
    </lineage>
</organism>
<evidence type="ECO:0000313" key="2">
    <source>
        <dbReference type="EMBL" id="GGO17636.1"/>
    </source>
</evidence>
<comment type="caution">
    <text evidence="2">The sequence shown here is derived from an EMBL/GenBank/DDBJ whole genome shotgun (WGS) entry which is preliminary data.</text>
</comment>